<accession>A0A8S3X9X4</accession>
<keyword evidence="3" id="KW-1185">Reference proteome</keyword>
<organism evidence="2 3">
    <name type="scientific">Parnassius apollo</name>
    <name type="common">Apollo butterfly</name>
    <name type="synonym">Papilio apollo</name>
    <dbReference type="NCBI Taxonomy" id="110799"/>
    <lineage>
        <taxon>Eukaryota</taxon>
        <taxon>Metazoa</taxon>
        <taxon>Ecdysozoa</taxon>
        <taxon>Arthropoda</taxon>
        <taxon>Hexapoda</taxon>
        <taxon>Insecta</taxon>
        <taxon>Pterygota</taxon>
        <taxon>Neoptera</taxon>
        <taxon>Endopterygota</taxon>
        <taxon>Lepidoptera</taxon>
        <taxon>Glossata</taxon>
        <taxon>Ditrysia</taxon>
        <taxon>Papilionoidea</taxon>
        <taxon>Papilionidae</taxon>
        <taxon>Parnassiinae</taxon>
        <taxon>Parnassini</taxon>
        <taxon>Parnassius</taxon>
        <taxon>Parnassius</taxon>
    </lineage>
</organism>
<gene>
    <name evidence="2" type="ORF">PAPOLLO_LOCUS14954</name>
</gene>
<dbReference type="GO" id="GO:0005634">
    <property type="term" value="C:nucleus"/>
    <property type="evidence" value="ECO:0007669"/>
    <property type="project" value="TreeGrafter"/>
</dbReference>
<name>A0A8S3X9X4_PARAO</name>
<dbReference type="InterPro" id="IPR004875">
    <property type="entry name" value="DDE_SF_endonuclease_dom"/>
</dbReference>
<protein>
    <submittedName>
        <fullName evidence="2">(apollo) hypothetical protein</fullName>
    </submittedName>
</protein>
<dbReference type="Proteomes" id="UP000691718">
    <property type="component" value="Unassembled WGS sequence"/>
</dbReference>
<dbReference type="PANTHER" id="PTHR19303:SF74">
    <property type="entry name" value="POGO TRANSPOSABLE ELEMENT WITH KRAB DOMAIN"/>
    <property type="match status" value="1"/>
</dbReference>
<dbReference type="GO" id="GO:0003677">
    <property type="term" value="F:DNA binding"/>
    <property type="evidence" value="ECO:0007669"/>
    <property type="project" value="TreeGrafter"/>
</dbReference>
<dbReference type="AlphaFoldDB" id="A0A8S3X9X4"/>
<dbReference type="InterPro" id="IPR050863">
    <property type="entry name" value="CenT-Element_Derived"/>
</dbReference>
<dbReference type="EMBL" id="CAJQZP010001000">
    <property type="protein sequence ID" value="CAG5007674.1"/>
    <property type="molecule type" value="Genomic_DNA"/>
</dbReference>
<dbReference type="PANTHER" id="PTHR19303">
    <property type="entry name" value="TRANSPOSON"/>
    <property type="match status" value="1"/>
</dbReference>
<evidence type="ECO:0000259" key="1">
    <source>
        <dbReference type="Pfam" id="PF03184"/>
    </source>
</evidence>
<dbReference type="Pfam" id="PF03184">
    <property type="entry name" value="DDE_1"/>
    <property type="match status" value="1"/>
</dbReference>
<sequence length="413" mass="47236">MKTVGGQKLLTEIEEENLVNVLVAVSDYGSPMTKLDLKMLVFNYLEKNSRSHIFNGKMPGNTWVENFLNRHSSKLSVRTTQNIKKVRAEKGLLEMQNFFDNLQATLKDIPPSNILNYDETNLSDNPSNLKCIFRRGIKYPERILNSSKSCVSIMFTVSAAGDCLPTYVVYKATNLYSEWVDGGPDGTRYNCTKSGWFDSACFEDYFRTIILKWAKNLSGPKVIIGDNLSSHLNIEVVELCQKYDIRFVFLPPNSTHLTQPLDVAFFAPLKENGGRESNNIKSGFRAAGIWPVNARNVLKRIPEYFDEEVYRIDSALLDYLQKTRCSKPMAVKRSKKLRTEPGKSVCAADILIKTTSNKSVQNKKSKRFENYQDNFNDIESSRQDCEINILEEVTTERDIEENELVLDDKIRFF</sequence>
<feature type="domain" description="DDE-1" evidence="1">
    <location>
        <begin position="152"/>
        <end position="277"/>
    </location>
</feature>
<comment type="caution">
    <text evidence="2">The sequence shown here is derived from an EMBL/GenBank/DDBJ whole genome shotgun (WGS) entry which is preliminary data.</text>
</comment>
<dbReference type="OrthoDB" id="10072016at2759"/>
<reference evidence="2" key="1">
    <citation type="submission" date="2021-04" db="EMBL/GenBank/DDBJ databases">
        <authorList>
            <person name="Tunstrom K."/>
        </authorList>
    </citation>
    <scope>NUCLEOTIDE SEQUENCE</scope>
</reference>
<proteinExistence type="predicted"/>
<evidence type="ECO:0000313" key="3">
    <source>
        <dbReference type="Proteomes" id="UP000691718"/>
    </source>
</evidence>
<evidence type="ECO:0000313" key="2">
    <source>
        <dbReference type="EMBL" id="CAG5007674.1"/>
    </source>
</evidence>